<dbReference type="Proteomes" id="UP000424527">
    <property type="component" value="Unassembled WGS sequence"/>
</dbReference>
<proteinExistence type="predicted"/>
<sequence length="228" mass="26044">MTEKLCVRLMASKRRRVGDFVLTFLSLPVSAVVFDVASVNTERILHRGSGGVTSIVWSLEPLKRTAVVLVGFQTSLNIGLPQTCPVIFVVCCVQVRSHLDTRNLAWLCVPSSLVETKLNRSKHTKPFKHTPFDSTHYATFDSTHDVRLYARDVRLYARTFDSHARDVRLYADDVRLYARDVRLYADDVRLYARDVRLYAATFDSTHATFDSTQTTFTLRSDVRLYMSN</sequence>
<dbReference type="AlphaFoldDB" id="A0A6G0HCM2"/>
<keyword evidence="2" id="KW-1185">Reference proteome</keyword>
<reference evidence="1 2" key="1">
    <citation type="submission" date="2019-07" db="EMBL/GenBank/DDBJ databases">
        <title>Chromosome genome assembly for large yellow croaker.</title>
        <authorList>
            <person name="Xiao S."/>
        </authorList>
    </citation>
    <scope>NUCLEOTIDE SEQUENCE [LARGE SCALE GENOMIC DNA]</scope>
    <source>
        <strain evidence="1">JMULYC20181020</strain>
        <tissue evidence="1">Muscle</tissue>
    </source>
</reference>
<evidence type="ECO:0000313" key="2">
    <source>
        <dbReference type="Proteomes" id="UP000424527"/>
    </source>
</evidence>
<dbReference type="EMBL" id="REGW02002208">
    <property type="protein sequence ID" value="KAE8276954.1"/>
    <property type="molecule type" value="Genomic_DNA"/>
</dbReference>
<gene>
    <name evidence="1" type="ORF">D5F01_LYC25330</name>
</gene>
<protein>
    <submittedName>
        <fullName evidence="1">Uncharacterized protein</fullName>
    </submittedName>
</protein>
<evidence type="ECO:0000313" key="1">
    <source>
        <dbReference type="EMBL" id="KAE8276954.1"/>
    </source>
</evidence>
<name>A0A6G0HCM2_LARCR</name>
<organism evidence="1 2">
    <name type="scientific">Larimichthys crocea</name>
    <name type="common">Large yellow croaker</name>
    <name type="synonym">Pseudosciaena crocea</name>
    <dbReference type="NCBI Taxonomy" id="215358"/>
    <lineage>
        <taxon>Eukaryota</taxon>
        <taxon>Metazoa</taxon>
        <taxon>Chordata</taxon>
        <taxon>Craniata</taxon>
        <taxon>Vertebrata</taxon>
        <taxon>Euteleostomi</taxon>
        <taxon>Actinopterygii</taxon>
        <taxon>Neopterygii</taxon>
        <taxon>Teleostei</taxon>
        <taxon>Neoteleostei</taxon>
        <taxon>Acanthomorphata</taxon>
        <taxon>Eupercaria</taxon>
        <taxon>Sciaenidae</taxon>
        <taxon>Larimichthys</taxon>
    </lineage>
</organism>
<comment type="caution">
    <text evidence="1">The sequence shown here is derived from an EMBL/GenBank/DDBJ whole genome shotgun (WGS) entry which is preliminary data.</text>
</comment>
<accession>A0A6G0HCM2</accession>